<dbReference type="OrthoDB" id="4220574at2"/>
<reference evidence="2" key="1">
    <citation type="submission" date="2016-06" db="EMBL/GenBank/DDBJ databases">
        <authorList>
            <person name="Varghese N."/>
            <person name="Submissions Spin"/>
        </authorList>
    </citation>
    <scope>NUCLEOTIDE SEQUENCE [LARGE SCALE GENOMIC DNA]</scope>
    <source>
        <strain evidence="2">DSM 44100</strain>
    </source>
</reference>
<accession>A0A1C4UZY4</accession>
<proteinExistence type="predicted"/>
<evidence type="ECO:0000313" key="2">
    <source>
        <dbReference type="Proteomes" id="UP000198797"/>
    </source>
</evidence>
<name>A0A1C4UZY4_9ACTN</name>
<dbReference type="RefSeq" id="WP_091239083.1">
    <property type="nucleotide sequence ID" value="NZ_CP192025.1"/>
</dbReference>
<gene>
    <name evidence="1" type="ORF">GA0070216_10219</name>
</gene>
<protein>
    <submittedName>
        <fullName evidence="1">Uncharacterized protein</fullName>
    </submittedName>
</protein>
<keyword evidence="2" id="KW-1185">Reference proteome</keyword>
<dbReference type="Proteomes" id="UP000198797">
    <property type="component" value="Unassembled WGS sequence"/>
</dbReference>
<dbReference type="STRING" id="121616.GA0070216_10219"/>
<evidence type="ECO:0000313" key="1">
    <source>
        <dbReference type="EMBL" id="SCE77272.1"/>
    </source>
</evidence>
<organism evidence="1 2">
    <name type="scientific">Micromonospora matsumotoense</name>
    <dbReference type="NCBI Taxonomy" id="121616"/>
    <lineage>
        <taxon>Bacteria</taxon>
        <taxon>Bacillati</taxon>
        <taxon>Actinomycetota</taxon>
        <taxon>Actinomycetes</taxon>
        <taxon>Micromonosporales</taxon>
        <taxon>Micromonosporaceae</taxon>
        <taxon>Micromonospora</taxon>
    </lineage>
</organism>
<sequence>MRLIFSVSDSDESPVHDLRDDLVADPELRDARVRLIHRAPEPGTLGAAEVLEFIGQDVLLPVVIQAVYDWFQARRGARRGGDTTVTVTLTDSPDGTREVKIEASGTAEDVIAVLQQGLR</sequence>
<dbReference type="InterPro" id="IPR045428">
    <property type="entry name" value="EACC1"/>
</dbReference>
<dbReference type="EMBL" id="FMCU01000002">
    <property type="protein sequence ID" value="SCE77272.1"/>
    <property type="molecule type" value="Genomic_DNA"/>
</dbReference>
<dbReference type="AlphaFoldDB" id="A0A1C4UZY4"/>
<dbReference type="Pfam" id="PF19953">
    <property type="entry name" value="EACC1"/>
    <property type="match status" value="1"/>
</dbReference>